<dbReference type="InterPro" id="IPR011990">
    <property type="entry name" value="TPR-like_helical_dom_sf"/>
</dbReference>
<dbReference type="PANTHER" id="PTHR45641">
    <property type="entry name" value="TETRATRICOPEPTIDE REPEAT PROTEIN (AFU_ORTHOLOGUE AFUA_6G03870)"/>
    <property type="match status" value="1"/>
</dbReference>
<gene>
    <name evidence="4" type="ORF">POBO1169_LOCUS8856</name>
</gene>
<name>A0A7S0R4I0_9CHLO</name>
<dbReference type="PANTHER" id="PTHR45641:SF19">
    <property type="entry name" value="NEPHROCYSTIN-3"/>
    <property type="match status" value="1"/>
</dbReference>
<dbReference type="EMBL" id="HBFA01017325">
    <property type="protein sequence ID" value="CAD8666931.1"/>
    <property type="molecule type" value="Transcribed_RNA"/>
</dbReference>
<evidence type="ECO:0000313" key="4">
    <source>
        <dbReference type="EMBL" id="CAD8666931.1"/>
    </source>
</evidence>
<dbReference type="InterPro" id="IPR019734">
    <property type="entry name" value="TPR_rpt"/>
</dbReference>
<keyword evidence="2" id="KW-0802">TPR repeat</keyword>
<organism evidence="4">
    <name type="scientific">Pyramimonas obovata</name>
    <dbReference type="NCBI Taxonomy" id="1411642"/>
    <lineage>
        <taxon>Eukaryota</taxon>
        <taxon>Viridiplantae</taxon>
        <taxon>Chlorophyta</taxon>
        <taxon>Pyramimonadophyceae</taxon>
        <taxon>Pyramimonadales</taxon>
        <taxon>Pyramimonadaceae</taxon>
        <taxon>Pyramimonas</taxon>
        <taxon>Pyramimonas incertae sedis</taxon>
    </lineage>
</organism>
<keyword evidence="1" id="KW-0677">Repeat</keyword>
<evidence type="ECO:0008006" key="5">
    <source>
        <dbReference type="Google" id="ProtNLM"/>
    </source>
</evidence>
<proteinExistence type="predicted"/>
<feature type="compositionally biased region" description="Low complexity" evidence="3">
    <location>
        <begin position="106"/>
        <end position="117"/>
    </location>
</feature>
<sequence length="327" mass="35443">MPPLSSLSVGSRASAGDLQNGCHICHSPSPPLVSPCLCERQVHLKCLAESFMKPAESSTPKARAGRGADGLPSHISSGAGRDQSGSNSGSPRVSRDPRSKVRELARSSPRASCSPSRGKPADGKLTDEQLENLVCACPKCNSVYVGEAPIVLLNKKLAECKERNLPWAEAKASSELADVLRKQRDFEGAIALYQAALDTHDKDDDEDGQNVASGQGVYTNHFNLGVCYKNLGHRRFKEAEFHFKRALQLRERELGPGHTDVATDRHQLAMLVHSMQRPEEALVLAQEALKVRQAKLGTDHAATQLTQQLVSKLNNELKGSQGSLQIM</sequence>
<feature type="compositionally biased region" description="Basic and acidic residues" evidence="3">
    <location>
        <begin position="93"/>
        <end position="105"/>
    </location>
</feature>
<evidence type="ECO:0000256" key="3">
    <source>
        <dbReference type="SAM" id="MobiDB-lite"/>
    </source>
</evidence>
<protein>
    <recommendedName>
        <fullName evidence="5">Kinesin light chain</fullName>
    </recommendedName>
</protein>
<reference evidence="4" key="1">
    <citation type="submission" date="2021-01" db="EMBL/GenBank/DDBJ databases">
        <authorList>
            <person name="Corre E."/>
            <person name="Pelletier E."/>
            <person name="Niang G."/>
            <person name="Scheremetjew M."/>
            <person name="Finn R."/>
            <person name="Kale V."/>
            <person name="Holt S."/>
            <person name="Cochrane G."/>
            <person name="Meng A."/>
            <person name="Brown T."/>
            <person name="Cohen L."/>
        </authorList>
    </citation>
    <scope>NUCLEOTIDE SEQUENCE</scope>
    <source>
        <strain evidence="4">CCMP722</strain>
    </source>
</reference>
<dbReference type="Pfam" id="PF13424">
    <property type="entry name" value="TPR_12"/>
    <property type="match status" value="1"/>
</dbReference>
<evidence type="ECO:0000256" key="1">
    <source>
        <dbReference type="ARBA" id="ARBA00022737"/>
    </source>
</evidence>
<dbReference type="SUPFAM" id="SSF48452">
    <property type="entry name" value="TPR-like"/>
    <property type="match status" value="1"/>
</dbReference>
<accession>A0A7S0R4I0</accession>
<dbReference type="AlphaFoldDB" id="A0A7S0R4I0"/>
<feature type="region of interest" description="Disordered" evidence="3">
    <location>
        <begin position="55"/>
        <end position="124"/>
    </location>
</feature>
<evidence type="ECO:0000256" key="2">
    <source>
        <dbReference type="ARBA" id="ARBA00022803"/>
    </source>
</evidence>
<dbReference type="Pfam" id="PF13176">
    <property type="entry name" value="TPR_7"/>
    <property type="match status" value="1"/>
</dbReference>
<dbReference type="Gene3D" id="1.25.40.10">
    <property type="entry name" value="Tetratricopeptide repeat domain"/>
    <property type="match status" value="1"/>
</dbReference>
<dbReference type="SMART" id="SM00028">
    <property type="entry name" value="TPR"/>
    <property type="match status" value="3"/>
</dbReference>